<feature type="repeat" description="WD" evidence="3">
    <location>
        <begin position="102"/>
        <end position="141"/>
    </location>
</feature>
<protein>
    <submittedName>
        <fullName evidence="5">WD repeat-containing protein 86-like 2</fullName>
    </submittedName>
</protein>
<feature type="region of interest" description="Disordered" evidence="4">
    <location>
        <begin position="384"/>
        <end position="437"/>
    </location>
</feature>
<keyword evidence="1 3" id="KW-0853">WD repeat</keyword>
<dbReference type="CDD" id="cd00200">
    <property type="entry name" value="WD40"/>
    <property type="match status" value="1"/>
</dbReference>
<proteinExistence type="predicted"/>
<name>A0A8J5K202_HOMAM</name>
<dbReference type="InterPro" id="IPR001680">
    <property type="entry name" value="WD40_rpt"/>
</dbReference>
<feature type="repeat" description="WD" evidence="3">
    <location>
        <begin position="206"/>
        <end position="247"/>
    </location>
</feature>
<dbReference type="PROSITE" id="PS00678">
    <property type="entry name" value="WD_REPEATS_1"/>
    <property type="match status" value="2"/>
</dbReference>
<dbReference type="EMBL" id="JAHLQT010018664">
    <property type="protein sequence ID" value="KAG7168902.1"/>
    <property type="molecule type" value="Genomic_DNA"/>
</dbReference>
<feature type="compositionally biased region" description="Basic and acidic residues" evidence="4">
    <location>
        <begin position="408"/>
        <end position="437"/>
    </location>
</feature>
<evidence type="ECO:0000256" key="3">
    <source>
        <dbReference type="PROSITE-ProRule" id="PRU00221"/>
    </source>
</evidence>
<dbReference type="OrthoDB" id="674604at2759"/>
<dbReference type="PANTHER" id="PTHR22847:SF637">
    <property type="entry name" value="WD REPEAT DOMAIN 5B"/>
    <property type="match status" value="1"/>
</dbReference>
<feature type="repeat" description="WD" evidence="3">
    <location>
        <begin position="330"/>
        <end position="360"/>
    </location>
</feature>
<comment type="caution">
    <text evidence="5">The sequence shown here is derived from an EMBL/GenBank/DDBJ whole genome shotgun (WGS) entry which is preliminary data.</text>
</comment>
<evidence type="ECO:0000256" key="2">
    <source>
        <dbReference type="ARBA" id="ARBA00022737"/>
    </source>
</evidence>
<dbReference type="InterPro" id="IPR019775">
    <property type="entry name" value="WD40_repeat_CS"/>
</dbReference>
<feature type="compositionally biased region" description="Acidic residues" evidence="4">
    <location>
        <begin position="397"/>
        <end position="407"/>
    </location>
</feature>
<dbReference type="PROSITE" id="PS50294">
    <property type="entry name" value="WD_REPEATS_REGION"/>
    <property type="match status" value="4"/>
</dbReference>
<dbReference type="PROSITE" id="PS50082">
    <property type="entry name" value="WD_REPEATS_2"/>
    <property type="match status" value="6"/>
</dbReference>
<keyword evidence="2" id="KW-0677">Repeat</keyword>
<reference evidence="5" key="1">
    <citation type="journal article" date="2021" name="Sci. Adv.">
        <title>The American lobster genome reveals insights on longevity, neural, and immune adaptations.</title>
        <authorList>
            <person name="Polinski J.M."/>
            <person name="Zimin A.V."/>
            <person name="Clark K.F."/>
            <person name="Kohn A.B."/>
            <person name="Sadowski N."/>
            <person name="Timp W."/>
            <person name="Ptitsyn A."/>
            <person name="Khanna P."/>
            <person name="Romanova D.Y."/>
            <person name="Williams P."/>
            <person name="Greenwood S.J."/>
            <person name="Moroz L.L."/>
            <person name="Walt D.R."/>
            <person name="Bodnar A.G."/>
        </authorList>
    </citation>
    <scope>NUCLEOTIDE SEQUENCE</scope>
    <source>
        <strain evidence="5">GMGI-L3</strain>
    </source>
</reference>
<dbReference type="AlphaFoldDB" id="A0A8J5K202"/>
<dbReference type="Proteomes" id="UP000747542">
    <property type="component" value="Unassembled WGS sequence"/>
</dbReference>
<sequence length="437" mass="48343">MGGGSSKNKTKGHLLDTLHDHDGSITCMTLSEDGSLLVTGSYDMTAKMWSTMSEPTECLGVLKGHTGRIWCVTMKGTFVFTGSEDKTIRKWDMCTSDCLFTYSGHVQQVHRIICSGDFMFSTSYDKTARVWDLHADDVMESEEACVRILEGHQMAIYPIIFIPGDDTGGLNEEGLHINPRDLVITGSTDTTARSWSLDMGICIKTFKQHRGSVSCMDTDPTGKLLYTGSDDCTVNVWDINSGRCLKTLDDHKGSVTCLKVVNKLLYTGSADSKVKCWVREFGDCTRTYKINKSEGGVVCFKFYRGILFVGYTDHSARAYDAKSGSMKRDYRGHTDSINCLTVAGNKLYTASSDGSLRVWDASKVSTDDELFELAVAKASRKRTAVSPMVGEMRDETTSEGDDSEEEENKPMDLDKYLDKYLGDDVDPVSKPEDSTPV</sequence>
<keyword evidence="6" id="KW-1185">Reference proteome</keyword>
<evidence type="ECO:0000313" key="5">
    <source>
        <dbReference type="EMBL" id="KAG7168902.1"/>
    </source>
</evidence>
<dbReference type="PANTHER" id="PTHR22847">
    <property type="entry name" value="WD40 REPEAT PROTEIN"/>
    <property type="match status" value="1"/>
</dbReference>
<evidence type="ECO:0000313" key="6">
    <source>
        <dbReference type="Proteomes" id="UP000747542"/>
    </source>
</evidence>
<evidence type="ECO:0000256" key="4">
    <source>
        <dbReference type="SAM" id="MobiDB-lite"/>
    </source>
</evidence>
<feature type="repeat" description="WD" evidence="3">
    <location>
        <begin position="18"/>
        <end position="50"/>
    </location>
</feature>
<feature type="repeat" description="WD" evidence="3">
    <location>
        <begin position="248"/>
        <end position="277"/>
    </location>
</feature>
<organism evidence="5 6">
    <name type="scientific">Homarus americanus</name>
    <name type="common">American lobster</name>
    <dbReference type="NCBI Taxonomy" id="6706"/>
    <lineage>
        <taxon>Eukaryota</taxon>
        <taxon>Metazoa</taxon>
        <taxon>Ecdysozoa</taxon>
        <taxon>Arthropoda</taxon>
        <taxon>Crustacea</taxon>
        <taxon>Multicrustacea</taxon>
        <taxon>Malacostraca</taxon>
        <taxon>Eumalacostraca</taxon>
        <taxon>Eucarida</taxon>
        <taxon>Decapoda</taxon>
        <taxon>Pleocyemata</taxon>
        <taxon>Astacidea</taxon>
        <taxon>Nephropoidea</taxon>
        <taxon>Nephropidae</taxon>
        <taxon>Homarus</taxon>
    </lineage>
</organism>
<dbReference type="GO" id="GO:1990234">
    <property type="term" value="C:transferase complex"/>
    <property type="evidence" value="ECO:0007669"/>
    <property type="project" value="UniProtKB-ARBA"/>
</dbReference>
<feature type="repeat" description="WD" evidence="3">
    <location>
        <begin position="62"/>
        <end position="101"/>
    </location>
</feature>
<dbReference type="SMART" id="SM00320">
    <property type="entry name" value="WD40"/>
    <property type="match status" value="8"/>
</dbReference>
<gene>
    <name evidence="5" type="primary">Wdr86-L2</name>
    <name evidence="5" type="ORF">Hamer_G011577</name>
</gene>
<accession>A0A8J5K202</accession>
<dbReference type="Pfam" id="PF00400">
    <property type="entry name" value="WD40"/>
    <property type="match status" value="6"/>
</dbReference>
<evidence type="ECO:0000256" key="1">
    <source>
        <dbReference type="ARBA" id="ARBA00022574"/>
    </source>
</evidence>